<gene>
    <name evidence="1" type="ORF">SIL87_07015</name>
</gene>
<accession>A0AAW9DP58</accession>
<keyword evidence="2" id="KW-1185">Reference proteome</keyword>
<dbReference type="EMBL" id="JAWXYB010000018">
    <property type="protein sequence ID" value="MDX5930510.1"/>
    <property type="molecule type" value="Genomic_DNA"/>
</dbReference>
<sequence length="87" mass="9528">MRNRKTDADNLATHIIDNLEAKERRARLTLTLPVTDARRAMRSLASRADGILARRDRDPVLRALAEGEAAHCRRIAAAIEEAIGGAA</sequence>
<dbReference type="Proteomes" id="UP001279553">
    <property type="component" value="Unassembled WGS sequence"/>
</dbReference>
<evidence type="ECO:0000313" key="2">
    <source>
        <dbReference type="Proteomes" id="UP001279553"/>
    </source>
</evidence>
<dbReference type="AlphaFoldDB" id="A0AAW9DP58"/>
<evidence type="ECO:0000313" key="1">
    <source>
        <dbReference type="EMBL" id="MDX5930510.1"/>
    </source>
</evidence>
<comment type="caution">
    <text evidence="1">The sequence shown here is derived from an EMBL/GenBank/DDBJ whole genome shotgun (WGS) entry which is preliminary data.</text>
</comment>
<dbReference type="RefSeq" id="WP_319613455.1">
    <property type="nucleotide sequence ID" value="NZ_JAWXYB010000018.1"/>
</dbReference>
<reference evidence="1 2" key="1">
    <citation type="submission" date="2023-11" db="EMBL/GenBank/DDBJ databases">
        <title>MicrobeMod: A computational toolkit for identifying prokaryotic methylation and restriction-modification with nanopore sequencing.</title>
        <authorList>
            <person name="Crits-Christoph A."/>
            <person name="Kang S.C."/>
            <person name="Lee H."/>
            <person name="Ostrov N."/>
        </authorList>
    </citation>
    <scope>NUCLEOTIDE SEQUENCE [LARGE SCALE GENOMIC DNA]</scope>
    <source>
        <strain evidence="1 2">DSMZ 700</strain>
    </source>
</reference>
<proteinExistence type="predicted"/>
<protein>
    <submittedName>
        <fullName evidence="1">Uncharacterized protein</fullName>
    </submittedName>
</protein>
<name>A0AAW9DP58_ACIAO</name>
<organism evidence="1 2">
    <name type="scientific">Acidiphilium acidophilum</name>
    <name type="common">Thiobacillus acidophilus</name>
    <dbReference type="NCBI Taxonomy" id="76588"/>
    <lineage>
        <taxon>Bacteria</taxon>
        <taxon>Pseudomonadati</taxon>
        <taxon>Pseudomonadota</taxon>
        <taxon>Alphaproteobacteria</taxon>
        <taxon>Acetobacterales</taxon>
        <taxon>Acidocellaceae</taxon>
        <taxon>Acidiphilium</taxon>
    </lineage>
</organism>